<evidence type="ECO:0000256" key="1">
    <source>
        <dbReference type="SAM" id="MobiDB-lite"/>
    </source>
</evidence>
<name>A0A3B1BS33_9ZZZZ</name>
<protein>
    <submittedName>
        <fullName evidence="2">Uncharacterized protein</fullName>
    </submittedName>
</protein>
<dbReference type="AlphaFoldDB" id="A0A3B1BS33"/>
<evidence type="ECO:0000313" key="2">
    <source>
        <dbReference type="EMBL" id="VAX15003.1"/>
    </source>
</evidence>
<feature type="compositionally biased region" description="Polar residues" evidence="1">
    <location>
        <begin position="84"/>
        <end position="109"/>
    </location>
</feature>
<dbReference type="EMBL" id="UOGC01000002">
    <property type="protein sequence ID" value="VAX15003.1"/>
    <property type="molecule type" value="Genomic_DNA"/>
</dbReference>
<sequence>MIVKAVTIPLQRASHVYGRQQFFADRAIEVNIPKSTQIGLEDKVSISPTAMVRAVEAGGVAVKKGSITYDDPRKAIREEKRQAQKTAISQGTRRGQHVGNSVAISSLAV</sequence>
<proteinExistence type="predicted"/>
<gene>
    <name evidence="2" type="ORF">MNBD_NITROSPINAE01-1635</name>
</gene>
<reference evidence="2" key="1">
    <citation type="submission" date="2018-06" db="EMBL/GenBank/DDBJ databases">
        <authorList>
            <person name="Zhirakovskaya E."/>
        </authorList>
    </citation>
    <scope>NUCLEOTIDE SEQUENCE</scope>
</reference>
<feature type="region of interest" description="Disordered" evidence="1">
    <location>
        <begin position="79"/>
        <end position="109"/>
    </location>
</feature>
<organism evidence="2">
    <name type="scientific">hydrothermal vent metagenome</name>
    <dbReference type="NCBI Taxonomy" id="652676"/>
    <lineage>
        <taxon>unclassified sequences</taxon>
        <taxon>metagenomes</taxon>
        <taxon>ecological metagenomes</taxon>
    </lineage>
</organism>
<accession>A0A3B1BS33</accession>